<organism evidence="2 3">
    <name type="scientific">Batrachochytrium salamandrivorans</name>
    <dbReference type="NCBI Taxonomy" id="1357716"/>
    <lineage>
        <taxon>Eukaryota</taxon>
        <taxon>Fungi</taxon>
        <taxon>Fungi incertae sedis</taxon>
        <taxon>Chytridiomycota</taxon>
        <taxon>Chytridiomycota incertae sedis</taxon>
        <taxon>Chytridiomycetes</taxon>
        <taxon>Rhizophydiales</taxon>
        <taxon>Rhizophydiales incertae sedis</taxon>
        <taxon>Batrachochytrium</taxon>
    </lineage>
</organism>
<name>A0ABQ8FK61_9FUNG</name>
<comment type="caution">
    <text evidence="2">The sequence shown here is derived from an EMBL/GenBank/DDBJ whole genome shotgun (WGS) entry which is preliminary data.</text>
</comment>
<feature type="region of interest" description="Disordered" evidence="1">
    <location>
        <begin position="257"/>
        <end position="283"/>
    </location>
</feature>
<feature type="compositionally biased region" description="Low complexity" evidence="1">
    <location>
        <begin position="155"/>
        <end position="174"/>
    </location>
</feature>
<feature type="compositionally biased region" description="Polar residues" evidence="1">
    <location>
        <begin position="145"/>
        <end position="154"/>
    </location>
</feature>
<feature type="region of interest" description="Disordered" evidence="1">
    <location>
        <begin position="23"/>
        <end position="59"/>
    </location>
</feature>
<proteinExistence type="predicted"/>
<accession>A0ABQ8FK61</accession>
<gene>
    <name evidence="2" type="ORF">BASA50_002858</name>
</gene>
<dbReference type="InterPro" id="IPR011990">
    <property type="entry name" value="TPR-like_helical_dom_sf"/>
</dbReference>
<evidence type="ECO:0000313" key="3">
    <source>
        <dbReference type="Proteomes" id="UP001648503"/>
    </source>
</evidence>
<dbReference type="Gene3D" id="1.25.40.10">
    <property type="entry name" value="Tetratricopeptide repeat domain"/>
    <property type="match status" value="1"/>
</dbReference>
<sequence>MAKKKTNGQIKAAAKAAGLTAAAMASHATSTVAPVDSETARATPKRIKSKNLEEQSHVSSCNDPECIGCDVGPIEVELVQLGTNIGDESETAHEMTAIDIYHSALEELSKSQLSDQDVDRSTHDSIVTKLFEQALEQFKVQDEQLTSDRTTVGNTADDSPAVSAASPSKTSSVPVKRKITDPTAMYISPVQALARLQHAACLLDFGQFIGFDVYLREAHKLLSECKNLWESTCPSPEGWCLLGRTSVAILQTVYYPSNPRDAESDDDSNNETDGVRSAKPPVSKDEQMLVDCALECFDKAVSKMTEQKETCAQSTNVYRQSGKALLNLALSQRHVNKDVGTGKDILKTALGYIKQYFQSYVTPDTDADPVHLDMQRVHATCLYHLASIMQHSDKAGVLKKALEHAKKSVTLWQSVVVDEPNNSSSTLHQQLGEAAILWSSLEEEDDDAALQAFDEASVALQRAYELDPENEDLEHQLMDLGLLLEEDLEDQGESDNEHKDQE</sequence>
<evidence type="ECO:0000313" key="2">
    <source>
        <dbReference type="EMBL" id="KAH6599661.1"/>
    </source>
</evidence>
<feature type="region of interest" description="Disordered" evidence="1">
    <location>
        <begin position="145"/>
        <end position="175"/>
    </location>
</feature>
<evidence type="ECO:0000256" key="1">
    <source>
        <dbReference type="SAM" id="MobiDB-lite"/>
    </source>
</evidence>
<dbReference type="EMBL" id="JAFCIX010000062">
    <property type="protein sequence ID" value="KAH6599661.1"/>
    <property type="molecule type" value="Genomic_DNA"/>
</dbReference>
<evidence type="ECO:0008006" key="4">
    <source>
        <dbReference type="Google" id="ProtNLM"/>
    </source>
</evidence>
<dbReference type="SUPFAM" id="SSF48452">
    <property type="entry name" value="TPR-like"/>
    <property type="match status" value="1"/>
</dbReference>
<keyword evidence="3" id="KW-1185">Reference proteome</keyword>
<protein>
    <recommendedName>
        <fullName evidence="4">Enhancer of translation termination 1</fullName>
    </recommendedName>
</protein>
<reference evidence="2 3" key="1">
    <citation type="submission" date="2021-02" db="EMBL/GenBank/DDBJ databases">
        <title>Variation within the Batrachochytrium salamandrivorans European outbreak.</title>
        <authorList>
            <person name="Kelly M."/>
            <person name="Pasmans F."/>
            <person name="Shea T.P."/>
            <person name="Munoz J.F."/>
            <person name="Carranza S."/>
            <person name="Cuomo C.A."/>
            <person name="Martel A."/>
        </authorList>
    </citation>
    <scope>NUCLEOTIDE SEQUENCE [LARGE SCALE GENOMIC DNA]</scope>
    <source>
        <strain evidence="2 3">AMFP18/2</strain>
    </source>
</reference>
<feature type="compositionally biased region" description="Low complexity" evidence="1">
    <location>
        <begin position="23"/>
        <end position="33"/>
    </location>
</feature>
<dbReference type="Proteomes" id="UP001648503">
    <property type="component" value="Unassembled WGS sequence"/>
</dbReference>